<protein>
    <recommendedName>
        <fullName evidence="2">DUF7053 domain-containing protein</fullName>
    </recommendedName>
</protein>
<dbReference type="EMBL" id="JAGSXJ010000005">
    <property type="protein sequence ID" value="KAH6691575.1"/>
    <property type="molecule type" value="Genomic_DNA"/>
</dbReference>
<evidence type="ECO:0000313" key="3">
    <source>
        <dbReference type="EMBL" id="KAH6691575.1"/>
    </source>
</evidence>
<dbReference type="PANTHER" id="PTHR38117">
    <property type="entry name" value="NACHT AND WD40 DOMAIN PROTEIN"/>
    <property type="match status" value="1"/>
</dbReference>
<organism evidence="3 4">
    <name type="scientific">Plectosphaerella plurivora</name>
    <dbReference type="NCBI Taxonomy" id="936078"/>
    <lineage>
        <taxon>Eukaryota</taxon>
        <taxon>Fungi</taxon>
        <taxon>Dikarya</taxon>
        <taxon>Ascomycota</taxon>
        <taxon>Pezizomycotina</taxon>
        <taxon>Sordariomycetes</taxon>
        <taxon>Hypocreomycetidae</taxon>
        <taxon>Glomerellales</taxon>
        <taxon>Plectosphaerellaceae</taxon>
        <taxon>Plectosphaerella</taxon>
    </lineage>
</organism>
<name>A0A9P8VH53_9PEZI</name>
<dbReference type="Proteomes" id="UP000770015">
    <property type="component" value="Unassembled WGS sequence"/>
</dbReference>
<keyword evidence="4" id="KW-1185">Reference proteome</keyword>
<evidence type="ECO:0000259" key="2">
    <source>
        <dbReference type="Pfam" id="PF23155"/>
    </source>
</evidence>
<accession>A0A9P8VH53</accession>
<dbReference type="PANTHER" id="PTHR38117:SF1">
    <property type="entry name" value="DUF3074 DOMAIN-CONTAINING PROTEIN"/>
    <property type="match status" value="1"/>
</dbReference>
<dbReference type="Pfam" id="PF23155">
    <property type="entry name" value="DUF7053"/>
    <property type="match status" value="1"/>
</dbReference>
<dbReference type="OrthoDB" id="4794810at2759"/>
<sequence length="167" mass="18222">MSFLNTKQTLNHVSVLPPPITREAAIAMLHNHEHFINCSPNNPKREPAATPSPPPALPSGVVGLRATQCFRVTEVVHALPAGLWDSDVVSTYEFTDIEDGVFVRIRSPLNVVLETFWRVRDGASGLEVVEDVTMMCSRLLIGVVKGACDGNWPKIHENMIAGIKTAA</sequence>
<proteinExistence type="predicted"/>
<feature type="region of interest" description="Disordered" evidence="1">
    <location>
        <begin position="38"/>
        <end position="57"/>
    </location>
</feature>
<dbReference type="InterPro" id="IPR055481">
    <property type="entry name" value="DUF7053"/>
</dbReference>
<gene>
    <name evidence="3" type="ORF">F5X68DRAFT_66270</name>
</gene>
<evidence type="ECO:0000313" key="4">
    <source>
        <dbReference type="Proteomes" id="UP000770015"/>
    </source>
</evidence>
<reference evidence="3" key="1">
    <citation type="journal article" date="2021" name="Nat. Commun.">
        <title>Genetic determinants of endophytism in the Arabidopsis root mycobiome.</title>
        <authorList>
            <person name="Mesny F."/>
            <person name="Miyauchi S."/>
            <person name="Thiergart T."/>
            <person name="Pickel B."/>
            <person name="Atanasova L."/>
            <person name="Karlsson M."/>
            <person name="Huettel B."/>
            <person name="Barry K.W."/>
            <person name="Haridas S."/>
            <person name="Chen C."/>
            <person name="Bauer D."/>
            <person name="Andreopoulos W."/>
            <person name="Pangilinan J."/>
            <person name="LaButti K."/>
            <person name="Riley R."/>
            <person name="Lipzen A."/>
            <person name="Clum A."/>
            <person name="Drula E."/>
            <person name="Henrissat B."/>
            <person name="Kohler A."/>
            <person name="Grigoriev I.V."/>
            <person name="Martin F.M."/>
            <person name="Hacquard S."/>
        </authorList>
    </citation>
    <scope>NUCLEOTIDE SEQUENCE</scope>
    <source>
        <strain evidence="3">MPI-SDFR-AT-0117</strain>
    </source>
</reference>
<dbReference type="AlphaFoldDB" id="A0A9P8VH53"/>
<comment type="caution">
    <text evidence="3">The sequence shown here is derived from an EMBL/GenBank/DDBJ whole genome shotgun (WGS) entry which is preliminary data.</text>
</comment>
<evidence type="ECO:0000256" key="1">
    <source>
        <dbReference type="SAM" id="MobiDB-lite"/>
    </source>
</evidence>
<feature type="domain" description="DUF7053" evidence="2">
    <location>
        <begin position="6"/>
        <end position="162"/>
    </location>
</feature>